<accession>A0A7J9URQ9</accession>
<dbReference type="Pfam" id="PF06841">
    <property type="entry name" value="Phage_T4_gp19"/>
    <property type="match status" value="1"/>
</dbReference>
<evidence type="ECO:0008006" key="3">
    <source>
        <dbReference type="Google" id="ProtNLM"/>
    </source>
</evidence>
<dbReference type="PANTHER" id="PTHR38009:SF1">
    <property type="entry name" value="CONSERVED HYPOTHETICAL PHAGE TAIL PROTEIN"/>
    <property type="match status" value="1"/>
</dbReference>
<keyword evidence="2" id="KW-1185">Reference proteome</keyword>
<evidence type="ECO:0000313" key="1">
    <source>
        <dbReference type="EMBL" id="MPV87308.1"/>
    </source>
</evidence>
<dbReference type="RefSeq" id="WP_152229874.1">
    <property type="nucleotide sequence ID" value="NZ_BAAAOT010000001.1"/>
</dbReference>
<evidence type="ECO:0000313" key="2">
    <source>
        <dbReference type="Proteomes" id="UP000429644"/>
    </source>
</evidence>
<dbReference type="InterPro" id="IPR010667">
    <property type="entry name" value="Phage_T4_Gp19"/>
</dbReference>
<dbReference type="OrthoDB" id="9790161at2"/>
<dbReference type="AlphaFoldDB" id="A0A7J9URQ9"/>
<reference evidence="1 2" key="1">
    <citation type="submission" date="2019-10" db="EMBL/GenBank/DDBJ databases">
        <title>Georgenia wutianyii sp. nov. and Georgenia yuyongxinii sp. nov. isolated from plateau pika (Ochotona curzoniae) in the Qinghai-Tibet plateau of China.</title>
        <authorList>
            <person name="Tian Z."/>
        </authorList>
    </citation>
    <scope>NUCLEOTIDE SEQUENCE [LARGE SCALE GENOMIC DNA]</scope>
    <source>
        <strain evidence="1 2">JCM 15130</strain>
    </source>
</reference>
<dbReference type="GO" id="GO:0005198">
    <property type="term" value="F:structural molecule activity"/>
    <property type="evidence" value="ECO:0007669"/>
    <property type="project" value="InterPro"/>
</dbReference>
<dbReference type="EMBL" id="WHPD01000313">
    <property type="protein sequence ID" value="MPV87308.1"/>
    <property type="molecule type" value="Genomic_DNA"/>
</dbReference>
<proteinExistence type="predicted"/>
<protein>
    <recommendedName>
        <fullName evidence="3">Phage tail protein</fullName>
    </recommendedName>
</protein>
<dbReference type="Proteomes" id="UP000429644">
    <property type="component" value="Unassembled WGS sequence"/>
</dbReference>
<comment type="caution">
    <text evidence="1">The sequence shown here is derived from an EMBL/GenBank/DDBJ whole genome shotgun (WGS) entry which is preliminary data.</text>
</comment>
<dbReference type="PANTHER" id="PTHR38009">
    <property type="entry name" value="CONSERVED HYPOTHETICAL PHAGE TAIL PROTEIN"/>
    <property type="match status" value="1"/>
</dbReference>
<gene>
    <name evidence="1" type="ORF">GB882_01400</name>
</gene>
<name>A0A7J9URQ9_9MICO</name>
<sequence length="159" mass="17282">MVDGLFTNDPIIAQNFFLEIDGEVISTLTSVSGLDIEVSVSTSKASGAGGQIEEVKGLGNTVSSPDLQLSRIAPLDSSADKLWTWFNEIRGTGLTATDRTGQRKNGSIVLYDAARNEVARFNFFKAWPSKISTDQLSVDSTEAVKENVTLVIERLERVK</sequence>
<organism evidence="1 2">
    <name type="scientific">Georgenia ruanii</name>
    <dbReference type="NCBI Taxonomy" id="348442"/>
    <lineage>
        <taxon>Bacteria</taxon>
        <taxon>Bacillati</taxon>
        <taxon>Actinomycetota</taxon>
        <taxon>Actinomycetes</taxon>
        <taxon>Micrococcales</taxon>
        <taxon>Bogoriellaceae</taxon>
        <taxon>Georgenia</taxon>
    </lineage>
</organism>
<dbReference type="NCBIfam" id="TIGR02241">
    <property type="entry name" value="conserved hypothetical phage tail region protein"/>
    <property type="match status" value="1"/>
</dbReference>
<dbReference type="InterPro" id="IPR011747">
    <property type="entry name" value="CHP02241"/>
</dbReference>